<feature type="region of interest" description="Disordered" evidence="1">
    <location>
        <begin position="84"/>
        <end position="108"/>
    </location>
</feature>
<accession>A0A0V1PZH6</accession>
<evidence type="ECO:0000313" key="2">
    <source>
        <dbReference type="EMBL" id="KSA01570.1"/>
    </source>
</evidence>
<keyword evidence="3" id="KW-1185">Reference proteome</keyword>
<dbReference type="OrthoDB" id="4076003at2759"/>
<comment type="caution">
    <text evidence="2">The sequence shown here is derived from an EMBL/GenBank/DDBJ whole genome shotgun (WGS) entry which is preliminary data.</text>
</comment>
<dbReference type="GeneID" id="26839654"/>
<dbReference type="Proteomes" id="UP000054251">
    <property type="component" value="Unassembled WGS sequence"/>
</dbReference>
<proteinExistence type="predicted"/>
<name>A0A0V1PZH6_9ASCO</name>
<protein>
    <submittedName>
        <fullName evidence="2">Uncharacterized protein</fullName>
    </submittedName>
</protein>
<evidence type="ECO:0000313" key="3">
    <source>
        <dbReference type="Proteomes" id="UP000054251"/>
    </source>
</evidence>
<reference evidence="2 3" key="1">
    <citation type="submission" date="2015-11" db="EMBL/GenBank/DDBJ databases">
        <title>The genome of Debaryomyces fabryi.</title>
        <authorList>
            <person name="Tafer H."/>
            <person name="Lopandic K."/>
        </authorList>
    </citation>
    <scope>NUCLEOTIDE SEQUENCE [LARGE SCALE GENOMIC DNA]</scope>
    <source>
        <strain evidence="2 3">CBS 789</strain>
    </source>
</reference>
<organism evidence="2 3">
    <name type="scientific">Debaryomyces fabryi</name>
    <dbReference type="NCBI Taxonomy" id="58627"/>
    <lineage>
        <taxon>Eukaryota</taxon>
        <taxon>Fungi</taxon>
        <taxon>Dikarya</taxon>
        <taxon>Ascomycota</taxon>
        <taxon>Saccharomycotina</taxon>
        <taxon>Pichiomycetes</taxon>
        <taxon>Debaryomycetaceae</taxon>
        <taxon>Debaryomyces</taxon>
    </lineage>
</organism>
<sequence length="407" mass="46892">MSSINLVNNSILASARQENNKSNNFILSTEEFPDASRINQFKPAFSRKSTILQKQASFIQNSRDNNLKSLKHQPSKLDLIDDTKLTSLPLPPPPKTRNSCSQPDADAEHGIRCSESVTTYNIDDEYDEEIEESEDPIVLVEDYMTSETIICSNNQKHINKKDSLAIFKDRIYQNEDNPSISTTSAISTITSDFNVTKIPLKISCVSKETMTKTKITRKEQDLEEIFGKIPGSDSLKYCDLCEKPLYEISSLIDNKIETSLERPTDESLYKEDTRLYSEFVCWECVETYEEFFNELCANELYPYTNDVVNDTSKDCIKLFEIFQDIKSKYNIDSYIETKLNKQENLPFSSNLIQKLNQLKGGNSSIPLKLYNGSETFDWIKYLQYQLRWRWRIAGLIPNAFRSDPNQT</sequence>
<evidence type="ECO:0000256" key="1">
    <source>
        <dbReference type="SAM" id="MobiDB-lite"/>
    </source>
</evidence>
<dbReference type="RefSeq" id="XP_015467672.1">
    <property type="nucleotide sequence ID" value="XM_015611475.1"/>
</dbReference>
<dbReference type="AlphaFoldDB" id="A0A0V1PZH6"/>
<dbReference type="EMBL" id="LMYN01000049">
    <property type="protein sequence ID" value="KSA01570.1"/>
    <property type="molecule type" value="Genomic_DNA"/>
</dbReference>
<gene>
    <name evidence="2" type="ORF">AC631_02645</name>
</gene>